<dbReference type="InterPro" id="IPR050256">
    <property type="entry name" value="Glycosyltransferase_2"/>
</dbReference>
<reference evidence="2" key="1">
    <citation type="journal article" date="2015" name="ISME J.">
        <title>Draft Genome Sequence of Streptomyces incarnatus NRRL8089, which Produces the Nucleoside Antibiotic Sinefungin.</title>
        <authorList>
            <person name="Oshima K."/>
            <person name="Hattori M."/>
            <person name="Shimizu H."/>
            <person name="Fukuda K."/>
            <person name="Nemoto M."/>
            <person name="Inagaki K."/>
            <person name="Tamura T."/>
        </authorList>
    </citation>
    <scope>NUCLEOTIDE SEQUENCE</scope>
    <source>
        <strain evidence="2">FACHB-1375</strain>
    </source>
</reference>
<dbReference type="InterPro" id="IPR029044">
    <property type="entry name" value="Nucleotide-diphossugar_trans"/>
</dbReference>
<evidence type="ECO:0000313" key="2">
    <source>
        <dbReference type="EMBL" id="MBD2180102.1"/>
    </source>
</evidence>
<evidence type="ECO:0000313" key="3">
    <source>
        <dbReference type="Proteomes" id="UP000641646"/>
    </source>
</evidence>
<gene>
    <name evidence="2" type="ORF">H6G03_03050</name>
</gene>
<organism evidence="2 3">
    <name type="scientific">Aerosakkonema funiforme FACHB-1375</name>
    <dbReference type="NCBI Taxonomy" id="2949571"/>
    <lineage>
        <taxon>Bacteria</taxon>
        <taxon>Bacillati</taxon>
        <taxon>Cyanobacteriota</taxon>
        <taxon>Cyanophyceae</taxon>
        <taxon>Oscillatoriophycideae</taxon>
        <taxon>Aerosakkonematales</taxon>
        <taxon>Aerosakkonemataceae</taxon>
        <taxon>Aerosakkonema</taxon>
    </lineage>
</organism>
<dbReference type="AlphaFoldDB" id="A0A926VBW6"/>
<proteinExistence type="predicted"/>
<keyword evidence="3" id="KW-1185">Reference proteome</keyword>
<sequence length="273" mass="30772">MLDKNIVPYQPDWEIPNHTIDELFPKRSRYCVCIPVINEGLKIRTQLDRMRGISKDFDVIIADGGSTDNSLALDVISELGVRTLLTKQDTGKLSAQMRMAFAYAMQQGYEGIITIDGNNKDDPEAITTFAQALDAGFDHIQGSRFIKGGKEVNTPWMRLFGIKLIHAPLISLAAGFRYTDTTNGFRAYSRNFLLDPRVAPFRQVFSGYELHYYLAIRSARLGFRVKELPVCRRYPSKGPVPTKISPIKGNIIVMKTLLKACLHRYNPPATNNN</sequence>
<dbReference type="CDD" id="cd04179">
    <property type="entry name" value="DPM_DPG-synthase_like"/>
    <property type="match status" value="1"/>
</dbReference>
<dbReference type="EMBL" id="JACJPW010000005">
    <property type="protein sequence ID" value="MBD2180102.1"/>
    <property type="molecule type" value="Genomic_DNA"/>
</dbReference>
<dbReference type="SUPFAM" id="SSF53448">
    <property type="entry name" value="Nucleotide-diphospho-sugar transferases"/>
    <property type="match status" value="1"/>
</dbReference>
<dbReference type="Gene3D" id="3.90.550.10">
    <property type="entry name" value="Spore Coat Polysaccharide Biosynthesis Protein SpsA, Chain A"/>
    <property type="match status" value="1"/>
</dbReference>
<comment type="caution">
    <text evidence="2">The sequence shown here is derived from an EMBL/GenBank/DDBJ whole genome shotgun (WGS) entry which is preliminary data.</text>
</comment>
<protein>
    <submittedName>
        <fullName evidence="2">Glycosyltransferase family 2 protein</fullName>
    </submittedName>
</protein>
<dbReference type="Proteomes" id="UP000641646">
    <property type="component" value="Unassembled WGS sequence"/>
</dbReference>
<accession>A0A926VBW6</accession>
<dbReference type="Pfam" id="PF00535">
    <property type="entry name" value="Glycos_transf_2"/>
    <property type="match status" value="1"/>
</dbReference>
<reference evidence="2" key="2">
    <citation type="submission" date="2020-08" db="EMBL/GenBank/DDBJ databases">
        <authorList>
            <person name="Chen M."/>
            <person name="Teng W."/>
            <person name="Zhao L."/>
            <person name="Hu C."/>
            <person name="Zhou Y."/>
            <person name="Han B."/>
            <person name="Song L."/>
            <person name="Shu W."/>
        </authorList>
    </citation>
    <scope>NUCLEOTIDE SEQUENCE</scope>
    <source>
        <strain evidence="2">FACHB-1375</strain>
    </source>
</reference>
<evidence type="ECO:0000259" key="1">
    <source>
        <dbReference type="Pfam" id="PF00535"/>
    </source>
</evidence>
<name>A0A926VBW6_9CYAN</name>
<dbReference type="PANTHER" id="PTHR48090">
    <property type="entry name" value="UNDECAPRENYL-PHOSPHATE 4-DEOXY-4-FORMAMIDO-L-ARABINOSE TRANSFERASE-RELATED"/>
    <property type="match status" value="1"/>
</dbReference>
<feature type="domain" description="Glycosyltransferase 2-like" evidence="1">
    <location>
        <begin position="31"/>
        <end position="192"/>
    </location>
</feature>
<dbReference type="RefSeq" id="WP_190461961.1">
    <property type="nucleotide sequence ID" value="NZ_JACJPW010000005.1"/>
</dbReference>
<dbReference type="InterPro" id="IPR001173">
    <property type="entry name" value="Glyco_trans_2-like"/>
</dbReference>